<evidence type="ECO:0000256" key="1">
    <source>
        <dbReference type="SAM" id="MobiDB-lite"/>
    </source>
</evidence>
<accession>A0A0N1H0I0</accession>
<dbReference type="VEuPathDB" id="FungiDB:AB675_1422"/>
<proteinExistence type="predicted"/>
<dbReference type="AlphaFoldDB" id="A0A0N1H0I0"/>
<evidence type="ECO:0000313" key="3">
    <source>
        <dbReference type="Proteomes" id="UP000038010"/>
    </source>
</evidence>
<dbReference type="GeneID" id="28733192"/>
<dbReference type="Proteomes" id="UP000038010">
    <property type="component" value="Unassembled WGS sequence"/>
</dbReference>
<keyword evidence="3" id="KW-1185">Reference proteome</keyword>
<gene>
    <name evidence="2" type="ORF">AB675_1422</name>
</gene>
<sequence length="177" mass="20082">MARKRGSDESGTGDQPPQKKQNQGLEVLHEFRAKYNKYPRQLKPVDLLSMFHGISVFQWQLPESQTLLNTMLLPSFFTHQLALFKHLDLRRQEILKASKEKLLKKKVGIKAGILALRVLGKKLQEAGTEAEETYEAALKMEVMLINRYISSVGKRTLMDEAAIEADYVEGLRELGAA</sequence>
<feature type="region of interest" description="Disordered" evidence="1">
    <location>
        <begin position="1"/>
        <end position="24"/>
    </location>
</feature>
<name>A0A0N1H0I0_9EURO</name>
<reference evidence="2 3" key="1">
    <citation type="submission" date="2015-06" db="EMBL/GenBank/DDBJ databases">
        <title>Draft genome of the ant-associated black yeast Phialophora attae CBS 131958.</title>
        <authorList>
            <person name="Moreno L.F."/>
            <person name="Stielow B.J."/>
            <person name="de Hoog S."/>
            <person name="Vicente V.A."/>
            <person name="Weiss V.A."/>
            <person name="de Vries M."/>
            <person name="Cruz L.M."/>
            <person name="Souza E.M."/>
        </authorList>
    </citation>
    <scope>NUCLEOTIDE SEQUENCE [LARGE SCALE GENOMIC DNA]</scope>
    <source>
        <strain evidence="2 3">CBS 131958</strain>
    </source>
</reference>
<evidence type="ECO:0000313" key="2">
    <source>
        <dbReference type="EMBL" id="KPI37242.1"/>
    </source>
</evidence>
<protein>
    <submittedName>
        <fullName evidence="2">Uncharacterized protein</fullName>
    </submittedName>
</protein>
<feature type="compositionally biased region" description="Polar residues" evidence="1">
    <location>
        <begin position="9"/>
        <end position="24"/>
    </location>
</feature>
<dbReference type="EMBL" id="LFJN01000025">
    <property type="protein sequence ID" value="KPI37242.1"/>
    <property type="molecule type" value="Genomic_DNA"/>
</dbReference>
<dbReference type="RefSeq" id="XP_017997205.1">
    <property type="nucleotide sequence ID" value="XM_018141312.1"/>
</dbReference>
<comment type="caution">
    <text evidence="2">The sequence shown here is derived from an EMBL/GenBank/DDBJ whole genome shotgun (WGS) entry which is preliminary data.</text>
</comment>
<organism evidence="2 3">
    <name type="scientific">Cyphellophora attinorum</name>
    <dbReference type="NCBI Taxonomy" id="1664694"/>
    <lineage>
        <taxon>Eukaryota</taxon>
        <taxon>Fungi</taxon>
        <taxon>Dikarya</taxon>
        <taxon>Ascomycota</taxon>
        <taxon>Pezizomycotina</taxon>
        <taxon>Eurotiomycetes</taxon>
        <taxon>Chaetothyriomycetidae</taxon>
        <taxon>Chaetothyriales</taxon>
        <taxon>Cyphellophoraceae</taxon>
        <taxon>Cyphellophora</taxon>
    </lineage>
</organism>